<proteinExistence type="predicted"/>
<gene>
    <name evidence="2" type="primary">B1469H02.14</name>
</gene>
<reference evidence="3" key="2">
    <citation type="journal article" date="2008" name="Nucleic Acids Res.">
        <title>The rice annotation project database (RAP-DB): 2008 update.</title>
        <authorList>
            <consortium name="The rice annotation project (RAP)"/>
        </authorList>
    </citation>
    <scope>GENOME REANNOTATION</scope>
    <source>
        <strain evidence="3">cv. Nipponbare</strain>
    </source>
</reference>
<accession>Q6K222</accession>
<evidence type="ECO:0000313" key="3">
    <source>
        <dbReference type="Proteomes" id="UP000000763"/>
    </source>
</evidence>
<evidence type="ECO:0000313" key="2">
    <source>
        <dbReference type="EMBL" id="BAD23728.1"/>
    </source>
</evidence>
<sequence>MGRMAPFTGGWESGLRACAPRGKASYAFLVAMGTMGGSWPESGGRGGRLEMREGEAVDQGEGKVTGRPWREGEAAKPGGRGGGGWRVEAVGRPGMEGEAADKSKPAGKGIIPCDWWA</sequence>
<evidence type="ECO:0000256" key="1">
    <source>
        <dbReference type="SAM" id="MobiDB-lite"/>
    </source>
</evidence>
<name>Q6K222_ORYSJ</name>
<protein>
    <submittedName>
        <fullName evidence="2">Uncharacterized protein</fullName>
    </submittedName>
</protein>
<dbReference type="AlphaFoldDB" id="Q6K222"/>
<dbReference type="EMBL" id="AP006168">
    <property type="protein sequence ID" value="BAD23728.1"/>
    <property type="molecule type" value="Genomic_DNA"/>
</dbReference>
<feature type="region of interest" description="Disordered" evidence="1">
    <location>
        <begin position="37"/>
        <end position="117"/>
    </location>
</feature>
<organism evidence="2 3">
    <name type="scientific">Oryza sativa subsp. japonica</name>
    <name type="common">Rice</name>
    <dbReference type="NCBI Taxonomy" id="39947"/>
    <lineage>
        <taxon>Eukaryota</taxon>
        <taxon>Viridiplantae</taxon>
        <taxon>Streptophyta</taxon>
        <taxon>Embryophyta</taxon>
        <taxon>Tracheophyta</taxon>
        <taxon>Spermatophyta</taxon>
        <taxon>Magnoliopsida</taxon>
        <taxon>Liliopsida</taxon>
        <taxon>Poales</taxon>
        <taxon>Poaceae</taxon>
        <taxon>BOP clade</taxon>
        <taxon>Oryzoideae</taxon>
        <taxon>Oryzeae</taxon>
        <taxon>Oryzinae</taxon>
        <taxon>Oryza</taxon>
        <taxon>Oryza sativa</taxon>
    </lineage>
</organism>
<dbReference type="Proteomes" id="UP000000763">
    <property type="component" value="Chromosome 2"/>
</dbReference>
<reference evidence="3" key="1">
    <citation type="journal article" date="2005" name="Nature">
        <title>The map-based sequence of the rice genome.</title>
        <authorList>
            <consortium name="International rice genome sequencing project (IRGSP)"/>
            <person name="Matsumoto T."/>
            <person name="Wu J."/>
            <person name="Kanamori H."/>
            <person name="Katayose Y."/>
            <person name="Fujisawa M."/>
            <person name="Namiki N."/>
            <person name="Mizuno H."/>
            <person name="Yamamoto K."/>
            <person name="Antonio B.A."/>
            <person name="Baba T."/>
            <person name="Sakata K."/>
            <person name="Nagamura Y."/>
            <person name="Aoki H."/>
            <person name="Arikawa K."/>
            <person name="Arita K."/>
            <person name="Bito T."/>
            <person name="Chiden Y."/>
            <person name="Fujitsuka N."/>
            <person name="Fukunaka R."/>
            <person name="Hamada M."/>
            <person name="Harada C."/>
            <person name="Hayashi A."/>
            <person name="Hijishita S."/>
            <person name="Honda M."/>
            <person name="Hosokawa S."/>
            <person name="Ichikawa Y."/>
            <person name="Idonuma A."/>
            <person name="Iijima M."/>
            <person name="Ikeda M."/>
            <person name="Ikeno M."/>
            <person name="Ito K."/>
            <person name="Ito S."/>
            <person name="Ito T."/>
            <person name="Ito Y."/>
            <person name="Ito Y."/>
            <person name="Iwabuchi A."/>
            <person name="Kamiya K."/>
            <person name="Karasawa W."/>
            <person name="Kurita K."/>
            <person name="Katagiri S."/>
            <person name="Kikuta A."/>
            <person name="Kobayashi H."/>
            <person name="Kobayashi N."/>
            <person name="Machita K."/>
            <person name="Maehara T."/>
            <person name="Masukawa M."/>
            <person name="Mizubayashi T."/>
            <person name="Mukai Y."/>
            <person name="Nagasaki H."/>
            <person name="Nagata Y."/>
            <person name="Naito S."/>
            <person name="Nakashima M."/>
            <person name="Nakama Y."/>
            <person name="Nakamichi Y."/>
            <person name="Nakamura M."/>
            <person name="Meguro A."/>
            <person name="Negishi M."/>
            <person name="Ohta I."/>
            <person name="Ohta T."/>
            <person name="Okamoto M."/>
            <person name="Ono N."/>
            <person name="Saji S."/>
            <person name="Sakaguchi M."/>
            <person name="Sakai K."/>
            <person name="Shibata M."/>
            <person name="Shimokawa T."/>
            <person name="Song J."/>
            <person name="Takazaki Y."/>
            <person name="Terasawa K."/>
            <person name="Tsugane M."/>
            <person name="Tsuji K."/>
            <person name="Ueda S."/>
            <person name="Waki K."/>
            <person name="Yamagata H."/>
            <person name="Yamamoto M."/>
            <person name="Yamamoto S."/>
            <person name="Yamane H."/>
            <person name="Yoshiki S."/>
            <person name="Yoshihara R."/>
            <person name="Yukawa K."/>
            <person name="Zhong H."/>
            <person name="Yano M."/>
            <person name="Yuan Q."/>
            <person name="Ouyang S."/>
            <person name="Liu J."/>
            <person name="Jones K.M."/>
            <person name="Gansberger K."/>
            <person name="Moffat K."/>
            <person name="Hill J."/>
            <person name="Bera J."/>
            <person name="Fadrosh D."/>
            <person name="Jin S."/>
            <person name="Johri S."/>
            <person name="Kim M."/>
            <person name="Overton L."/>
            <person name="Reardon M."/>
            <person name="Tsitrin T."/>
            <person name="Vuong H."/>
            <person name="Weaver B."/>
            <person name="Ciecko A."/>
            <person name="Tallon L."/>
            <person name="Jackson J."/>
            <person name="Pai G."/>
            <person name="Aken S.V."/>
            <person name="Utterback T."/>
            <person name="Reidmuller S."/>
            <person name="Feldblyum T."/>
            <person name="Hsiao J."/>
            <person name="Zismann V."/>
            <person name="Iobst S."/>
            <person name="de Vazeille A.R."/>
            <person name="Buell C.R."/>
            <person name="Ying K."/>
            <person name="Li Y."/>
            <person name="Lu T."/>
            <person name="Huang Y."/>
            <person name="Zhao Q."/>
            <person name="Feng Q."/>
            <person name="Zhang L."/>
            <person name="Zhu J."/>
            <person name="Weng Q."/>
            <person name="Mu J."/>
            <person name="Lu Y."/>
            <person name="Fan D."/>
            <person name="Liu Y."/>
            <person name="Guan J."/>
            <person name="Zhang Y."/>
            <person name="Yu S."/>
            <person name="Liu X."/>
            <person name="Zhang Y."/>
            <person name="Hong G."/>
            <person name="Han B."/>
            <person name="Choisne N."/>
            <person name="Demange N."/>
            <person name="Orjeda G."/>
            <person name="Samain S."/>
            <person name="Cattolico L."/>
            <person name="Pelletier E."/>
            <person name="Couloux A."/>
            <person name="Segurens B."/>
            <person name="Wincker P."/>
            <person name="D'Hont A."/>
            <person name="Scarpelli C."/>
            <person name="Weissenbach J."/>
            <person name="Salanoubat M."/>
            <person name="Quetier F."/>
            <person name="Yu Y."/>
            <person name="Kim H.R."/>
            <person name="Rambo T."/>
            <person name="Currie J."/>
            <person name="Collura K."/>
            <person name="Luo M."/>
            <person name="Yang T."/>
            <person name="Ammiraju J.S.S."/>
            <person name="Engler F."/>
            <person name="Soderlund C."/>
            <person name="Wing R.A."/>
            <person name="Palmer L.E."/>
            <person name="de la Bastide M."/>
            <person name="Spiegel L."/>
            <person name="Nascimento L."/>
            <person name="Zutavern T."/>
            <person name="O'Shaughnessy A."/>
            <person name="Dike S."/>
            <person name="Dedhia N."/>
            <person name="Preston R."/>
            <person name="Balija V."/>
            <person name="McCombie W.R."/>
            <person name="Chow T."/>
            <person name="Chen H."/>
            <person name="Chung M."/>
            <person name="Chen C."/>
            <person name="Shaw J."/>
            <person name="Wu H."/>
            <person name="Hsiao K."/>
            <person name="Chao Y."/>
            <person name="Chu M."/>
            <person name="Cheng C."/>
            <person name="Hour A."/>
            <person name="Lee P."/>
            <person name="Lin S."/>
            <person name="Lin Y."/>
            <person name="Liou J."/>
            <person name="Liu S."/>
            <person name="Hsing Y."/>
            <person name="Raghuvanshi S."/>
            <person name="Mohanty A."/>
            <person name="Bharti A.K."/>
            <person name="Gaur A."/>
            <person name="Gupta V."/>
            <person name="Kumar D."/>
            <person name="Ravi V."/>
            <person name="Vij S."/>
            <person name="Kapur A."/>
            <person name="Khurana P."/>
            <person name="Khurana P."/>
            <person name="Khurana J.P."/>
            <person name="Tyagi A.K."/>
            <person name="Gaikwad K."/>
            <person name="Singh A."/>
            <person name="Dalal V."/>
            <person name="Srivastava S."/>
            <person name="Dixit A."/>
            <person name="Pal A.K."/>
            <person name="Ghazi I.A."/>
            <person name="Yadav M."/>
            <person name="Pandit A."/>
            <person name="Bhargava A."/>
            <person name="Sureshbabu K."/>
            <person name="Batra K."/>
            <person name="Sharma T.R."/>
            <person name="Mohapatra T."/>
            <person name="Singh N.K."/>
            <person name="Messing J."/>
            <person name="Nelson A.B."/>
            <person name="Fuks G."/>
            <person name="Kavchok S."/>
            <person name="Keizer G."/>
            <person name="Linton E."/>
            <person name="Llaca V."/>
            <person name="Song R."/>
            <person name="Tanyolac B."/>
            <person name="Young S."/>
            <person name="Ho-Il K."/>
            <person name="Hahn J.H."/>
            <person name="Sangsakoo G."/>
            <person name="Vanavichit A."/>
            <person name="de Mattos Luiz.A.T."/>
            <person name="Zimmer P.D."/>
            <person name="Malone G."/>
            <person name="Dellagostin O."/>
            <person name="de Oliveira A.C."/>
            <person name="Bevan M."/>
            <person name="Bancroft I."/>
            <person name="Minx P."/>
            <person name="Cordum H."/>
            <person name="Wilson R."/>
            <person name="Cheng Z."/>
            <person name="Jin W."/>
            <person name="Jiang J."/>
            <person name="Leong S.A."/>
            <person name="Iwama H."/>
            <person name="Gojobori T."/>
            <person name="Itoh T."/>
            <person name="Niimura Y."/>
            <person name="Fujii Y."/>
            <person name="Habara T."/>
            <person name="Sakai H."/>
            <person name="Sato Y."/>
            <person name="Wilson G."/>
            <person name="Kumar K."/>
            <person name="McCouch S."/>
            <person name="Juretic N."/>
            <person name="Hoen D."/>
            <person name="Wright S."/>
            <person name="Bruskiewich R."/>
            <person name="Bureau T."/>
            <person name="Miyao A."/>
            <person name="Hirochika H."/>
            <person name="Nishikawa T."/>
            <person name="Kadowaki K."/>
            <person name="Sugiura M."/>
            <person name="Burr B."/>
            <person name="Sasaki T."/>
        </authorList>
    </citation>
    <scope>NUCLEOTIDE SEQUENCE [LARGE SCALE GENOMIC DNA]</scope>
    <source>
        <strain evidence="3">cv. Nipponbare</strain>
    </source>
</reference>